<evidence type="ECO:0000256" key="5">
    <source>
        <dbReference type="ARBA" id="ARBA00023180"/>
    </source>
</evidence>
<name>A0A098G0M8_9GAMM</name>
<keyword evidence="7" id="KW-1185">Reference proteome</keyword>
<dbReference type="GO" id="GO:0006508">
    <property type="term" value="P:proteolysis"/>
    <property type="evidence" value="ECO:0007669"/>
    <property type="project" value="UniProtKB-KW"/>
</dbReference>
<evidence type="ECO:0000256" key="3">
    <source>
        <dbReference type="ARBA" id="ARBA00022729"/>
    </source>
</evidence>
<dbReference type="EC" id="3.4.16.-" evidence="6"/>
<dbReference type="GO" id="GO:0004185">
    <property type="term" value="F:serine-type carboxypeptidase activity"/>
    <property type="evidence" value="ECO:0007669"/>
    <property type="project" value="InterPro"/>
</dbReference>
<accession>A0A098G0M8</accession>
<dbReference type="InterPro" id="IPR001563">
    <property type="entry name" value="Peptidase_S10"/>
</dbReference>
<keyword evidence="5" id="KW-0325">Glycoprotein</keyword>
<dbReference type="PANTHER" id="PTHR11802:SF3">
    <property type="entry name" value="RETINOID-INDUCIBLE SERINE CARBOXYPEPTIDASE"/>
    <property type="match status" value="1"/>
</dbReference>
<reference evidence="7" key="1">
    <citation type="submission" date="2014-09" db="EMBL/GenBank/DDBJ databases">
        <authorList>
            <person name="Gomez-Valero L."/>
        </authorList>
    </citation>
    <scope>NUCLEOTIDE SEQUENCE [LARGE SCALE GENOMIC DNA]</scope>
    <source>
        <strain evidence="7">ATCC700992</strain>
    </source>
</reference>
<sequence length="451" mass="49825">MKQQIKAQALILCMIFLCMGNAFSLRPFSFLKAADRLSYLPGLGAISDVELAGYLPLVGPDCIKDHCASNTGNLFYWFVESRTKSKDAPLVLWLNGGPGAASLYGFFMENGPYSVSTDGRLTKRKFSWTEKAHYLMIDQPAGVGFSYGTATTYANEAEAMAQLYHALTLFFQRHPELAAKDLYLAGQSYAGKYLPQLAIRILAGNTAGEKIHLKGLLIGDGWVNPRLQQRANMEMAYSHGLIDRTTRKKVEALYQQCTQEIDKATPSSRQANQVCSKIQDLIRKVSGDLNLANIATDKELDDSAMIQYLNSPEVRKALHVDPRIKKFKSFSKMASDLLEIGEQDSVAPLYPQLLAAGVRVLIYNGLEDAKDSNFISADLWLEALNWPGKKQFANAPTCVWRTAGQVAGYAKAAEGLTQVKIRGAGHIAPADQPERLLDLLHRFINNQSFCG</sequence>
<keyword evidence="1 6" id="KW-0121">Carboxypeptidase</keyword>
<dbReference type="EMBL" id="LN614827">
    <property type="protein sequence ID" value="CEG55516.1"/>
    <property type="molecule type" value="Genomic_DNA"/>
</dbReference>
<dbReference type="InterPro" id="IPR033124">
    <property type="entry name" value="Ser_caboxypep_his_AS"/>
</dbReference>
<dbReference type="STRING" id="1212491.LFA_0029"/>
<dbReference type="InterPro" id="IPR029058">
    <property type="entry name" value="AB_hydrolase_fold"/>
</dbReference>
<evidence type="ECO:0000256" key="4">
    <source>
        <dbReference type="ARBA" id="ARBA00022801"/>
    </source>
</evidence>
<organism evidence="6 7">
    <name type="scientific">Legionella fallonii LLAP-10</name>
    <dbReference type="NCBI Taxonomy" id="1212491"/>
    <lineage>
        <taxon>Bacteria</taxon>
        <taxon>Pseudomonadati</taxon>
        <taxon>Pseudomonadota</taxon>
        <taxon>Gammaproteobacteria</taxon>
        <taxon>Legionellales</taxon>
        <taxon>Legionellaceae</taxon>
        <taxon>Legionella</taxon>
    </lineage>
</organism>
<dbReference type="HOGENOM" id="CLU_008523_10_1_6"/>
<dbReference type="Gene3D" id="3.40.50.1820">
    <property type="entry name" value="alpha/beta hydrolase"/>
    <property type="match status" value="1"/>
</dbReference>
<evidence type="ECO:0000313" key="6">
    <source>
        <dbReference type="EMBL" id="CEG55516.1"/>
    </source>
</evidence>
<dbReference type="Proteomes" id="UP000032430">
    <property type="component" value="Chromosome I"/>
</dbReference>
<keyword evidence="3" id="KW-0732">Signal</keyword>
<protein>
    <submittedName>
        <fullName evidence="6">Carboxypeptidase</fullName>
        <ecNumber evidence="6">3.4.16.-</ecNumber>
    </submittedName>
</protein>
<dbReference type="AlphaFoldDB" id="A0A098G0M8"/>
<dbReference type="Pfam" id="PF00450">
    <property type="entry name" value="Peptidase_S10"/>
    <property type="match status" value="1"/>
</dbReference>
<proteinExistence type="predicted"/>
<dbReference type="PROSITE" id="PS00560">
    <property type="entry name" value="CARBOXYPEPT_SER_HIS"/>
    <property type="match status" value="1"/>
</dbReference>
<evidence type="ECO:0000313" key="7">
    <source>
        <dbReference type="Proteomes" id="UP000032430"/>
    </source>
</evidence>
<dbReference type="PRINTS" id="PR00724">
    <property type="entry name" value="CRBOXYPTASEC"/>
</dbReference>
<dbReference type="PANTHER" id="PTHR11802">
    <property type="entry name" value="SERINE PROTEASE FAMILY S10 SERINE CARBOXYPEPTIDASE"/>
    <property type="match status" value="1"/>
</dbReference>
<evidence type="ECO:0000256" key="2">
    <source>
        <dbReference type="ARBA" id="ARBA00022670"/>
    </source>
</evidence>
<dbReference type="KEGG" id="lfa:LFA_0029"/>
<evidence type="ECO:0000256" key="1">
    <source>
        <dbReference type="ARBA" id="ARBA00022645"/>
    </source>
</evidence>
<keyword evidence="4 6" id="KW-0378">Hydrolase</keyword>
<gene>
    <name evidence="6" type="ORF">LFA_0029</name>
</gene>
<dbReference type="SUPFAM" id="SSF53474">
    <property type="entry name" value="alpha/beta-Hydrolases"/>
    <property type="match status" value="1"/>
</dbReference>
<keyword evidence="2" id="KW-0645">Protease</keyword>